<keyword evidence="3" id="KW-1185">Reference proteome</keyword>
<dbReference type="AlphaFoldDB" id="A0A1A9WAM2"/>
<organism evidence="2 3">
    <name type="scientific">Glossina brevipalpis</name>
    <dbReference type="NCBI Taxonomy" id="37001"/>
    <lineage>
        <taxon>Eukaryota</taxon>
        <taxon>Metazoa</taxon>
        <taxon>Ecdysozoa</taxon>
        <taxon>Arthropoda</taxon>
        <taxon>Hexapoda</taxon>
        <taxon>Insecta</taxon>
        <taxon>Pterygota</taxon>
        <taxon>Neoptera</taxon>
        <taxon>Endopterygota</taxon>
        <taxon>Diptera</taxon>
        <taxon>Brachycera</taxon>
        <taxon>Muscomorpha</taxon>
        <taxon>Hippoboscoidea</taxon>
        <taxon>Glossinidae</taxon>
        <taxon>Glossina</taxon>
    </lineage>
</organism>
<protein>
    <submittedName>
        <fullName evidence="2">Uncharacterized protein</fullName>
    </submittedName>
</protein>
<dbReference type="VEuPathDB" id="VectorBase:GBRI012338"/>
<reference evidence="3" key="1">
    <citation type="submission" date="2014-03" db="EMBL/GenBank/DDBJ databases">
        <authorList>
            <person name="Aksoy S."/>
            <person name="Warren W."/>
            <person name="Wilson R.K."/>
        </authorList>
    </citation>
    <scope>NUCLEOTIDE SEQUENCE [LARGE SCALE GENOMIC DNA]</scope>
    <source>
        <strain evidence="3">IAEA</strain>
    </source>
</reference>
<feature type="compositionally biased region" description="Acidic residues" evidence="1">
    <location>
        <begin position="245"/>
        <end position="262"/>
    </location>
</feature>
<reference evidence="2" key="2">
    <citation type="submission" date="2020-05" db="UniProtKB">
        <authorList>
            <consortium name="EnsemblMetazoa"/>
        </authorList>
    </citation>
    <scope>IDENTIFICATION</scope>
    <source>
        <strain evidence="2">IAEA</strain>
    </source>
</reference>
<dbReference type="Proteomes" id="UP000091820">
    <property type="component" value="Unassembled WGS sequence"/>
</dbReference>
<name>A0A1A9WAM2_9MUSC</name>
<sequence length="405" mass="45288">MKVNASVVDHLCLMSYRFVLIMKLRNSYYVKLLVLILYITLPRATQGCSQGYVQAGSACVAQDSRCPPNHVYFNGVCNAITQNTCTTNEVSINNRCCPVACITICAQQQTCQCCGISNVVNACAQQSTCCSSATCTNSPVCPPCHPNGTVLKNGRCLVIECPDGTFWNGLSCLPVKPIEHDIVFNHAVTSHFNGTKTDVVIHRVSNLTVDASVTLQLSSKHGDHEHHDHSDCDDNISDEDCKSNEDDEDDEDDDEDKCETDDCQDKEKNKSQKCCTVRSPRVCENKNGRWTCHSRRKHVCGKICVAPTVYLRPPRIHYQHPFMVMPPMLPNCRTAGMCPPVKDYYNCSGCSGGHMEFCSSYCYRYNCPSYRCRFYDQRQYCGHYPGSFGCQEPDGCYESWCSNAM</sequence>
<evidence type="ECO:0000313" key="2">
    <source>
        <dbReference type="EnsemblMetazoa" id="GBRI012338-PA"/>
    </source>
</evidence>
<feature type="region of interest" description="Disordered" evidence="1">
    <location>
        <begin position="219"/>
        <end position="263"/>
    </location>
</feature>
<dbReference type="EnsemblMetazoa" id="GBRI012338-RA">
    <property type="protein sequence ID" value="GBRI012338-PA"/>
    <property type="gene ID" value="GBRI012338"/>
</dbReference>
<evidence type="ECO:0000313" key="3">
    <source>
        <dbReference type="Proteomes" id="UP000091820"/>
    </source>
</evidence>
<proteinExistence type="predicted"/>
<dbReference type="STRING" id="37001.A0A1A9WAM2"/>
<accession>A0A1A9WAM2</accession>
<feature type="compositionally biased region" description="Basic and acidic residues" evidence="1">
    <location>
        <begin position="220"/>
        <end position="232"/>
    </location>
</feature>
<evidence type="ECO:0000256" key="1">
    <source>
        <dbReference type="SAM" id="MobiDB-lite"/>
    </source>
</evidence>